<evidence type="ECO:0000256" key="6">
    <source>
        <dbReference type="SAM" id="SignalP"/>
    </source>
</evidence>
<keyword evidence="4" id="KW-1015">Disulfide bond</keyword>
<dbReference type="PROSITE" id="PS50835">
    <property type="entry name" value="IG_LIKE"/>
    <property type="match status" value="1"/>
</dbReference>
<dbReference type="SUPFAM" id="SSF52058">
    <property type="entry name" value="L domain-like"/>
    <property type="match status" value="1"/>
</dbReference>
<keyword evidence="5" id="KW-1133">Transmembrane helix</keyword>
<sequence length="596" mass="64441">MSMRWAWARWCFIVMLTCAAPAAPDWLDCAHVAACRCKWASGKKTAACASAGLRRPPPLPADVQVLDLHDNPLRSLPRRAFAAVGLLNLQRLNLRATGLRALHADTFLELIILVEVDLADNDLATLPKELFRGNDRLRTVILTNNPLTALAADQFPPLPHLRMLFLDGCRLRTVDAHALRNLKALETVDLRANQLTFLRLVTFALPALKTLTLSGNPWRCDCRLREFKDWFLESKLGTEELTCIEPPEHAEKNWRIVSSDRMMCAPEVRSNTLVVRADLGSPATFGCWVRGVPKPRIDWLFEGFDIHNNTIDSNLEETETEIEDDDIEGGASGSARWVNVTIVNVTASTAGEWTCLARSAAGEARAIISVVLPRSQQATARTAPGIPQLLGVVFGALGILATLGFLAAVACWRLRRHRVPPSRSFTDQEKRLLDASVVVSCDRSIAEMASPCDFELTERSLSLGEEGGRGCTFEPVHITIEGSGATGGGYPPPPAEFAVPVPYGNIFISVQVSGPGGEGTKYPDLLGGGATLPRRGRTCCTAPAYDNMGPRVTATGSSTWSLPSEGATVGASAEVEIEASASPVTGLPPPPEFVSL</sequence>
<gene>
    <name evidence="8" type="primary">Rtn4rl2</name>
    <name evidence="8" type="ORF">EVAR_25118_1</name>
</gene>
<evidence type="ECO:0000256" key="5">
    <source>
        <dbReference type="SAM" id="Phobius"/>
    </source>
</evidence>
<protein>
    <submittedName>
        <fullName evidence="8">Reticulon-4 receptor-like 2</fullName>
    </submittedName>
</protein>
<keyword evidence="5" id="KW-0812">Transmembrane</keyword>
<organism evidence="8 9">
    <name type="scientific">Eumeta variegata</name>
    <name type="common">Bagworm moth</name>
    <name type="synonym">Eumeta japonica</name>
    <dbReference type="NCBI Taxonomy" id="151549"/>
    <lineage>
        <taxon>Eukaryota</taxon>
        <taxon>Metazoa</taxon>
        <taxon>Ecdysozoa</taxon>
        <taxon>Arthropoda</taxon>
        <taxon>Hexapoda</taxon>
        <taxon>Insecta</taxon>
        <taxon>Pterygota</taxon>
        <taxon>Neoptera</taxon>
        <taxon>Endopterygota</taxon>
        <taxon>Lepidoptera</taxon>
        <taxon>Glossata</taxon>
        <taxon>Ditrysia</taxon>
        <taxon>Tineoidea</taxon>
        <taxon>Psychidae</taxon>
        <taxon>Oiketicinae</taxon>
        <taxon>Eumeta</taxon>
    </lineage>
</organism>
<dbReference type="OrthoDB" id="1099686at2759"/>
<keyword evidence="1" id="KW-0433">Leucine-rich repeat</keyword>
<evidence type="ECO:0000256" key="3">
    <source>
        <dbReference type="ARBA" id="ARBA00022737"/>
    </source>
</evidence>
<comment type="caution">
    <text evidence="8">The sequence shown here is derived from an EMBL/GenBank/DDBJ whole genome shotgun (WGS) entry which is preliminary data.</text>
</comment>
<keyword evidence="2 6" id="KW-0732">Signal</keyword>
<dbReference type="PANTHER" id="PTHR24366">
    <property type="entry name" value="IG(IMMUNOGLOBULIN) AND LRR(LEUCINE RICH REPEAT) DOMAINS"/>
    <property type="match status" value="1"/>
</dbReference>
<dbReference type="InterPro" id="IPR003599">
    <property type="entry name" value="Ig_sub"/>
</dbReference>
<evidence type="ECO:0000256" key="4">
    <source>
        <dbReference type="ARBA" id="ARBA00023157"/>
    </source>
</evidence>
<evidence type="ECO:0000313" key="9">
    <source>
        <dbReference type="Proteomes" id="UP000299102"/>
    </source>
</evidence>
<name>A0A4C1XNY4_EUMVA</name>
<keyword evidence="3" id="KW-0677">Repeat</keyword>
<dbReference type="InterPro" id="IPR007110">
    <property type="entry name" value="Ig-like_dom"/>
</dbReference>
<dbReference type="SMART" id="SM00369">
    <property type="entry name" value="LRR_TYP"/>
    <property type="match status" value="5"/>
</dbReference>
<dbReference type="AlphaFoldDB" id="A0A4C1XNY4"/>
<dbReference type="InterPro" id="IPR001611">
    <property type="entry name" value="Leu-rich_rpt"/>
</dbReference>
<feature type="chain" id="PRO_5020037225" evidence="6">
    <location>
        <begin position="23"/>
        <end position="596"/>
    </location>
</feature>
<dbReference type="STRING" id="151549.A0A4C1XNY4"/>
<dbReference type="InterPro" id="IPR032675">
    <property type="entry name" value="LRR_dom_sf"/>
</dbReference>
<dbReference type="InterPro" id="IPR000483">
    <property type="entry name" value="Cys-rich_flank_reg_C"/>
</dbReference>
<feature type="domain" description="Ig-like" evidence="7">
    <location>
        <begin position="266"/>
        <end position="369"/>
    </location>
</feature>
<dbReference type="InterPro" id="IPR036179">
    <property type="entry name" value="Ig-like_dom_sf"/>
</dbReference>
<dbReference type="SUPFAM" id="SSF48726">
    <property type="entry name" value="Immunoglobulin"/>
    <property type="match status" value="1"/>
</dbReference>
<dbReference type="PANTHER" id="PTHR24366:SF87">
    <property type="entry name" value="KEKKON 6, ISOFORM B"/>
    <property type="match status" value="1"/>
</dbReference>
<dbReference type="FunFam" id="3.80.10.10:FF:000082">
    <property type="entry name" value="Leucine-rich repeat-containing 24"/>
    <property type="match status" value="1"/>
</dbReference>
<dbReference type="EMBL" id="BGZK01000884">
    <property type="protein sequence ID" value="GBP63967.1"/>
    <property type="molecule type" value="Genomic_DNA"/>
</dbReference>
<dbReference type="SMART" id="SM00409">
    <property type="entry name" value="IG"/>
    <property type="match status" value="1"/>
</dbReference>
<keyword evidence="9" id="KW-1185">Reference proteome</keyword>
<dbReference type="GO" id="GO:0071944">
    <property type="term" value="C:cell periphery"/>
    <property type="evidence" value="ECO:0007669"/>
    <property type="project" value="UniProtKB-ARBA"/>
</dbReference>
<evidence type="ECO:0000256" key="2">
    <source>
        <dbReference type="ARBA" id="ARBA00022729"/>
    </source>
</evidence>
<keyword evidence="8" id="KW-0675">Receptor</keyword>
<evidence type="ECO:0000313" key="8">
    <source>
        <dbReference type="EMBL" id="GBP63967.1"/>
    </source>
</evidence>
<proteinExistence type="predicted"/>
<dbReference type="SMART" id="SM00082">
    <property type="entry name" value="LRRCT"/>
    <property type="match status" value="1"/>
</dbReference>
<evidence type="ECO:0000256" key="1">
    <source>
        <dbReference type="ARBA" id="ARBA00022614"/>
    </source>
</evidence>
<keyword evidence="5" id="KW-0472">Membrane</keyword>
<dbReference type="Pfam" id="PF13855">
    <property type="entry name" value="LRR_8"/>
    <property type="match status" value="1"/>
</dbReference>
<dbReference type="Gene3D" id="2.60.40.10">
    <property type="entry name" value="Immunoglobulins"/>
    <property type="match status" value="1"/>
</dbReference>
<dbReference type="InterPro" id="IPR013783">
    <property type="entry name" value="Ig-like_fold"/>
</dbReference>
<dbReference type="Gene3D" id="3.80.10.10">
    <property type="entry name" value="Ribonuclease Inhibitor"/>
    <property type="match status" value="2"/>
</dbReference>
<evidence type="ECO:0000259" key="7">
    <source>
        <dbReference type="PROSITE" id="PS50835"/>
    </source>
</evidence>
<accession>A0A4C1XNY4</accession>
<reference evidence="8 9" key="1">
    <citation type="journal article" date="2019" name="Commun. Biol.">
        <title>The bagworm genome reveals a unique fibroin gene that provides high tensile strength.</title>
        <authorList>
            <person name="Kono N."/>
            <person name="Nakamura H."/>
            <person name="Ohtoshi R."/>
            <person name="Tomita M."/>
            <person name="Numata K."/>
            <person name="Arakawa K."/>
        </authorList>
    </citation>
    <scope>NUCLEOTIDE SEQUENCE [LARGE SCALE GENOMIC DNA]</scope>
</reference>
<dbReference type="Proteomes" id="UP000299102">
    <property type="component" value="Unassembled WGS sequence"/>
</dbReference>
<feature type="signal peptide" evidence="6">
    <location>
        <begin position="1"/>
        <end position="22"/>
    </location>
</feature>
<feature type="transmembrane region" description="Helical" evidence="5">
    <location>
        <begin position="389"/>
        <end position="414"/>
    </location>
</feature>
<dbReference type="Pfam" id="PF13927">
    <property type="entry name" value="Ig_3"/>
    <property type="match status" value="1"/>
</dbReference>
<dbReference type="InterPro" id="IPR003591">
    <property type="entry name" value="Leu-rich_rpt_typical-subtyp"/>
</dbReference>